<accession>A0ABS4YW14</accession>
<dbReference type="EMBL" id="JAGIOI010000001">
    <property type="protein sequence ID" value="MBP2412602.1"/>
    <property type="molecule type" value="Genomic_DNA"/>
</dbReference>
<dbReference type="SUPFAM" id="SSF53474">
    <property type="entry name" value="alpha/beta-Hydrolases"/>
    <property type="match status" value="1"/>
</dbReference>
<dbReference type="Gene3D" id="3.40.50.1820">
    <property type="entry name" value="alpha/beta hydrolase"/>
    <property type="match status" value="1"/>
</dbReference>
<evidence type="ECO:0000313" key="3">
    <source>
        <dbReference type="Proteomes" id="UP000711614"/>
    </source>
</evidence>
<dbReference type="InterPro" id="IPR029058">
    <property type="entry name" value="AB_hydrolase_fold"/>
</dbReference>
<keyword evidence="3" id="KW-1185">Reference proteome</keyword>
<evidence type="ECO:0008006" key="4">
    <source>
        <dbReference type="Google" id="ProtNLM"/>
    </source>
</evidence>
<feature type="region of interest" description="Disordered" evidence="1">
    <location>
        <begin position="490"/>
        <end position="528"/>
    </location>
</feature>
<gene>
    <name evidence="2" type="ORF">JOF48_001401</name>
</gene>
<evidence type="ECO:0000313" key="2">
    <source>
        <dbReference type="EMBL" id="MBP2412602.1"/>
    </source>
</evidence>
<organism evidence="2 3">
    <name type="scientific">Arthrobacter stackebrandtii</name>
    <dbReference type="NCBI Taxonomy" id="272161"/>
    <lineage>
        <taxon>Bacteria</taxon>
        <taxon>Bacillati</taxon>
        <taxon>Actinomycetota</taxon>
        <taxon>Actinomycetes</taxon>
        <taxon>Micrococcales</taxon>
        <taxon>Micrococcaceae</taxon>
        <taxon>Arthrobacter</taxon>
    </lineage>
</organism>
<dbReference type="Proteomes" id="UP000711614">
    <property type="component" value="Unassembled WGS sequence"/>
</dbReference>
<proteinExistence type="predicted"/>
<evidence type="ECO:0000256" key="1">
    <source>
        <dbReference type="SAM" id="MobiDB-lite"/>
    </source>
</evidence>
<comment type="caution">
    <text evidence="2">The sequence shown here is derived from an EMBL/GenBank/DDBJ whole genome shotgun (WGS) entry which is preliminary data.</text>
</comment>
<name>A0ABS4YW14_9MICC</name>
<reference evidence="2 3" key="1">
    <citation type="submission" date="2021-03" db="EMBL/GenBank/DDBJ databases">
        <title>Sequencing the genomes of 1000 actinobacteria strains.</title>
        <authorList>
            <person name="Klenk H.-P."/>
        </authorList>
    </citation>
    <scope>NUCLEOTIDE SEQUENCE [LARGE SCALE GENOMIC DNA]</scope>
    <source>
        <strain evidence="2 3">DSM 16005</strain>
    </source>
</reference>
<protein>
    <recommendedName>
        <fullName evidence="4">Alpha/beta hydrolase</fullName>
    </recommendedName>
</protein>
<dbReference type="RefSeq" id="WP_209678867.1">
    <property type="nucleotide sequence ID" value="NZ_JAGIOI010000001.1"/>
</dbReference>
<sequence length="528" mass="55603">MVNEPQDSTSFTVTGGVGSASYTVSEIADTATRIARLAEQMSPLIDRMGTEHAWLADAALSAPFYPYDATHALQSAVWHGQSLRVDTAALAQQASQAAANYEAAEAAAANRMATVRQAKALNHGLLLWALGPMMPLALVSDLHRLLKDSREKGLRDTAEAMINDTPAYLAGLFGPGTAAAFMLAFGGTKDAAAAGSKAPVVLRGLMDAAGLLRPGHIEVRQVPVHEWSPPRNAAQAVREDGGQSGELTVDLAGAMLATNEAYGLPGGSISVEKVERYDGTAVWAVHLPGTEVWSKLDSSNIFDMEGNLEGLTSEQRAAFAQQDVLVQELIKEALRQSGYKAGEEVLLTGHSGGGIHVAAAAADPEFLAEVNVKIVLVAGAPIRHADIGDDVDVFELSSVDDIVAAADAGQRHESKNWVSVTTRRPPMPEGASAVDIAGQAHDMGNYLEDARMLDASGDPAIEGVRDKLAVFFGAGIAGATVKTTKWAYQGSDINDPRPEKQGPSPAEIAKGHEKLKHSGMHYTPTQAQ</sequence>